<name>A0A430ABY4_9ENTE</name>
<comment type="caution">
    <text evidence="4">The sequence shown here is derived from an EMBL/GenBank/DDBJ whole genome shotgun (WGS) entry which is preliminary data.</text>
</comment>
<evidence type="ECO:0000256" key="3">
    <source>
        <dbReference type="PROSITE-ProRule" id="PRU00339"/>
    </source>
</evidence>
<dbReference type="Pfam" id="PF13432">
    <property type="entry name" value="TPR_16"/>
    <property type="match status" value="1"/>
</dbReference>
<dbReference type="InterPro" id="IPR051012">
    <property type="entry name" value="CellSynth/LPSAsmb/PSIAsmb"/>
</dbReference>
<dbReference type="Proteomes" id="UP000287101">
    <property type="component" value="Unassembled WGS sequence"/>
</dbReference>
<dbReference type="OrthoDB" id="2080803at2"/>
<dbReference type="EMBL" id="NGJY01000001">
    <property type="protein sequence ID" value="RSU04691.1"/>
    <property type="molecule type" value="Genomic_DNA"/>
</dbReference>
<dbReference type="InterPro" id="IPR019734">
    <property type="entry name" value="TPR_rpt"/>
</dbReference>
<gene>
    <name evidence="4" type="ORF">CBF31_01350</name>
</gene>
<reference evidence="4 5" key="1">
    <citation type="submission" date="2017-05" db="EMBL/GenBank/DDBJ databases">
        <title>Vagococcus spp. assemblies.</title>
        <authorList>
            <person name="Gulvik C.A."/>
        </authorList>
    </citation>
    <scope>NUCLEOTIDE SEQUENCE [LARGE SCALE GENOMIC DNA]</scope>
    <source>
        <strain evidence="4 5">CCUG 41755</strain>
    </source>
</reference>
<dbReference type="PANTHER" id="PTHR45586">
    <property type="entry name" value="TPR REPEAT-CONTAINING PROTEIN PA4667"/>
    <property type="match status" value="1"/>
</dbReference>
<dbReference type="SMART" id="SM00028">
    <property type="entry name" value="TPR"/>
    <property type="match status" value="5"/>
</dbReference>
<dbReference type="SUPFAM" id="SSF48452">
    <property type="entry name" value="TPR-like"/>
    <property type="match status" value="2"/>
</dbReference>
<dbReference type="PANTHER" id="PTHR45586:SF1">
    <property type="entry name" value="LIPOPOLYSACCHARIDE ASSEMBLY PROTEIN B"/>
    <property type="match status" value="1"/>
</dbReference>
<organism evidence="4 5">
    <name type="scientific">Vagococcus fessus</name>
    <dbReference type="NCBI Taxonomy" id="120370"/>
    <lineage>
        <taxon>Bacteria</taxon>
        <taxon>Bacillati</taxon>
        <taxon>Bacillota</taxon>
        <taxon>Bacilli</taxon>
        <taxon>Lactobacillales</taxon>
        <taxon>Enterococcaceae</taxon>
        <taxon>Vagococcus</taxon>
    </lineage>
</organism>
<proteinExistence type="predicted"/>
<keyword evidence="1" id="KW-0677">Repeat</keyword>
<evidence type="ECO:0000256" key="2">
    <source>
        <dbReference type="ARBA" id="ARBA00022803"/>
    </source>
</evidence>
<evidence type="ECO:0000256" key="1">
    <source>
        <dbReference type="ARBA" id="ARBA00022737"/>
    </source>
</evidence>
<keyword evidence="5" id="KW-1185">Reference proteome</keyword>
<dbReference type="Gene3D" id="1.25.40.10">
    <property type="entry name" value="Tetratricopeptide repeat domain"/>
    <property type="match status" value="2"/>
</dbReference>
<dbReference type="AlphaFoldDB" id="A0A430ABY4"/>
<dbReference type="PROSITE" id="PS50005">
    <property type="entry name" value="TPR"/>
    <property type="match status" value="1"/>
</dbReference>
<evidence type="ECO:0000313" key="4">
    <source>
        <dbReference type="EMBL" id="RSU04691.1"/>
    </source>
</evidence>
<dbReference type="InterPro" id="IPR011990">
    <property type="entry name" value="TPR-like_helical_dom_sf"/>
</dbReference>
<protein>
    <submittedName>
        <fullName evidence="4">Uncharacterized protein</fullName>
    </submittedName>
</protein>
<keyword evidence="2 3" id="KW-0802">TPR repeat</keyword>
<dbReference type="RefSeq" id="WP_126830200.1">
    <property type="nucleotide sequence ID" value="NZ_CBCRYB010000002.1"/>
</dbReference>
<accession>A0A430ABY4</accession>
<dbReference type="Pfam" id="PF14559">
    <property type="entry name" value="TPR_19"/>
    <property type="match status" value="1"/>
</dbReference>
<dbReference type="Pfam" id="PF25058">
    <property type="entry name" value="ARM_TT21"/>
    <property type="match status" value="1"/>
</dbReference>
<evidence type="ECO:0000313" key="5">
    <source>
        <dbReference type="Proteomes" id="UP000287101"/>
    </source>
</evidence>
<feature type="repeat" description="TPR" evidence="3">
    <location>
        <begin position="170"/>
        <end position="203"/>
    </location>
</feature>
<sequence>METYSEKMLVAINEGDSVEAQLQFENALKKDTPEIQAALGEQLMGAGFIDEAKLIFEQLTEQFPSEYGLYIPLAEIAIENDKTDDAFDYLEKIPKSDPSYVEALMVTADIYQVLGVPEVSIKKIEEAKTIMPDEPVLALALAEIYFTMNQYVKSAELYEQLRGTSITETINLDERIGTAYGMVGEFEEAIPYLEKANQDDPTDERAFQLAITYIQVGDRDKAIVLLEQLRLLNPTFEALYLPLASALLDEGELPKAEEVIAEGIRQNPYSVDMFHLASDNAYRLGKIPDAEEYLRRAILLEDSKEFSIMKLANLLLADERYEDVIDTLSEFRESDEPQAFWTLAQAYNALEEYSEAAMFFEKALPGLNHEPEFLKEYGLFLREEGQLEKANALLSHYLEHVPDDMDVHELLG</sequence>